<protein>
    <submittedName>
        <fullName evidence="2">Uncharacterized protein</fullName>
    </submittedName>
</protein>
<accession>A0A1I2K864</accession>
<evidence type="ECO:0000256" key="1">
    <source>
        <dbReference type="SAM" id="Phobius"/>
    </source>
</evidence>
<proteinExistence type="predicted"/>
<dbReference type="OrthoDB" id="4221180at2"/>
<reference evidence="2 3" key="1">
    <citation type="submission" date="2016-10" db="EMBL/GenBank/DDBJ databases">
        <authorList>
            <person name="de Groot N.N."/>
        </authorList>
    </citation>
    <scope>NUCLEOTIDE SEQUENCE [LARGE SCALE GENOMIC DNA]</scope>
    <source>
        <strain evidence="2 3">OK461</strain>
    </source>
</reference>
<dbReference type="Proteomes" id="UP000181942">
    <property type="component" value="Unassembled WGS sequence"/>
</dbReference>
<keyword evidence="1" id="KW-0472">Membrane</keyword>
<keyword evidence="1" id="KW-1133">Transmembrane helix</keyword>
<gene>
    <name evidence="2" type="ORF">SAMN02787118_109271</name>
</gene>
<organism evidence="2 3">
    <name type="scientific">Streptomyces mirabilis</name>
    <dbReference type="NCBI Taxonomy" id="68239"/>
    <lineage>
        <taxon>Bacteria</taxon>
        <taxon>Bacillati</taxon>
        <taxon>Actinomycetota</taxon>
        <taxon>Actinomycetes</taxon>
        <taxon>Kitasatosporales</taxon>
        <taxon>Streptomycetaceae</taxon>
        <taxon>Streptomyces</taxon>
    </lineage>
</organism>
<dbReference type="EMBL" id="FONR01000009">
    <property type="protein sequence ID" value="SFF61271.1"/>
    <property type="molecule type" value="Genomic_DNA"/>
</dbReference>
<keyword evidence="1" id="KW-0812">Transmembrane</keyword>
<dbReference type="AlphaFoldDB" id="A0A1I2K864"/>
<sequence>MRRKWALAPVVAFPVAFVGWITWTVFTALTADPMTQVEAASCEDAMHYADQDGLPKGAQDTKCTVRAWLDTEYQARFTITRTDLDAWLKEAYPGTRLTSEYCSGTPVDVCAHIDLHPEAEGGAMAVDIAVQYGKDSTAVVDFSAYDV</sequence>
<name>A0A1I2K864_9ACTN</name>
<evidence type="ECO:0000313" key="3">
    <source>
        <dbReference type="Proteomes" id="UP000181942"/>
    </source>
</evidence>
<feature type="transmembrane region" description="Helical" evidence="1">
    <location>
        <begin position="7"/>
        <end position="26"/>
    </location>
</feature>
<dbReference type="RefSeq" id="WP_143138257.1">
    <property type="nucleotide sequence ID" value="NZ_FONR01000009.1"/>
</dbReference>
<evidence type="ECO:0000313" key="2">
    <source>
        <dbReference type="EMBL" id="SFF61271.1"/>
    </source>
</evidence>